<name>A0ABQ0JV99_9BACT</name>
<evidence type="ECO:0000313" key="2">
    <source>
        <dbReference type="Proteomes" id="UP000032309"/>
    </source>
</evidence>
<gene>
    <name evidence="1" type="ORF">BROSI_A1165</name>
</gene>
<reference evidence="2" key="1">
    <citation type="journal article" date="2015" name="Genome Announc.">
        <title>Draft Genome Sequence of an Anaerobic Ammonium-Oxidizing Bacterium, "Candidatus Brocadia sinica".</title>
        <authorList>
            <person name="Oshiki M."/>
            <person name="Shinyako-Hata K."/>
            <person name="Satoh H."/>
            <person name="Okabe S."/>
        </authorList>
    </citation>
    <scope>NUCLEOTIDE SEQUENCE [LARGE SCALE GENOMIC DNA]</scope>
    <source>
        <strain evidence="2">JPN1</strain>
    </source>
</reference>
<evidence type="ECO:0008006" key="3">
    <source>
        <dbReference type="Google" id="ProtNLM"/>
    </source>
</evidence>
<dbReference type="Gene3D" id="3.40.50.300">
    <property type="entry name" value="P-loop containing nucleotide triphosphate hydrolases"/>
    <property type="match status" value="1"/>
</dbReference>
<keyword evidence="2" id="KW-1185">Reference proteome</keyword>
<comment type="caution">
    <text evidence="1">The sequence shown here is derived from an EMBL/GenBank/DDBJ whole genome shotgun (WGS) entry which is preliminary data.</text>
</comment>
<proteinExistence type="predicted"/>
<evidence type="ECO:0000313" key="1">
    <source>
        <dbReference type="EMBL" id="GAN32650.1"/>
    </source>
</evidence>
<dbReference type="Proteomes" id="UP000032309">
    <property type="component" value="Unassembled WGS sequence"/>
</dbReference>
<sequence>MEWCIIDNYMNNKSNWLGPVAIGGVGGSGTRVIAEILIQLGFYLGKDMNPARDNLWFTLLFKRPDWFFKKVTRKESHIMKGLSIFEKAMTAHGKPHSEELSFIMRAVVEMMFKGHDYSGSGRGLWPIRRAVTMLHSKKINRLKYLGWGWKEPNTHIYLEYLNNHFHRLKYIHLMRHGIDMAYSRNQSQLYNWGRMFGIAVNDSSIPLPRLSLQYWNEANRKAITLGRKHLKERFLVINFDKLCTDPRHEIELLIHFLGLDTRCVNMDELERLPRLPESAGRYRKYDLSIFGKEEIEAVRELGFIVDI</sequence>
<dbReference type="EMBL" id="BAFN01000001">
    <property type="protein sequence ID" value="GAN32650.1"/>
    <property type="molecule type" value="Genomic_DNA"/>
</dbReference>
<dbReference type="InterPro" id="IPR027417">
    <property type="entry name" value="P-loop_NTPase"/>
</dbReference>
<protein>
    <recommendedName>
        <fullName evidence="3">Sulfotransferase</fullName>
    </recommendedName>
</protein>
<organism evidence="1 2">
    <name type="scientific">Candidatus Brocadia sinica JPN1</name>
    <dbReference type="NCBI Taxonomy" id="1197129"/>
    <lineage>
        <taxon>Bacteria</taxon>
        <taxon>Pseudomonadati</taxon>
        <taxon>Planctomycetota</taxon>
        <taxon>Candidatus Brocadiia</taxon>
        <taxon>Candidatus Brocadiales</taxon>
        <taxon>Candidatus Brocadiaceae</taxon>
        <taxon>Candidatus Brocadia</taxon>
    </lineage>
</organism>
<accession>A0ABQ0JV99</accession>
<dbReference type="Pfam" id="PF13469">
    <property type="entry name" value="Sulfotransfer_3"/>
    <property type="match status" value="1"/>
</dbReference>
<dbReference type="SUPFAM" id="SSF52540">
    <property type="entry name" value="P-loop containing nucleoside triphosphate hydrolases"/>
    <property type="match status" value="1"/>
</dbReference>